<dbReference type="Proteomes" id="UP001345219">
    <property type="component" value="Chromosome 4"/>
</dbReference>
<protein>
    <submittedName>
        <fullName evidence="9">Uncharacterized protein</fullName>
    </submittedName>
</protein>
<dbReference type="EMBL" id="JAXIOK010000017">
    <property type="protein sequence ID" value="KAK4751389.1"/>
    <property type="molecule type" value="Genomic_DNA"/>
</dbReference>
<dbReference type="PROSITE" id="PS50066">
    <property type="entry name" value="MADS_BOX_2"/>
    <property type="match status" value="1"/>
</dbReference>
<reference evidence="9 10" key="1">
    <citation type="journal article" date="2023" name="Hortic Res">
        <title>Pangenome of water caltrop reveals structural variations and asymmetric subgenome divergence after allopolyploidization.</title>
        <authorList>
            <person name="Zhang X."/>
            <person name="Chen Y."/>
            <person name="Wang L."/>
            <person name="Yuan Y."/>
            <person name="Fang M."/>
            <person name="Shi L."/>
            <person name="Lu R."/>
            <person name="Comes H.P."/>
            <person name="Ma Y."/>
            <person name="Chen Y."/>
            <person name="Huang G."/>
            <person name="Zhou Y."/>
            <person name="Zheng Z."/>
            <person name="Qiu Y."/>
        </authorList>
    </citation>
    <scope>NUCLEOTIDE SEQUENCE [LARGE SCALE GENOMIC DNA]</scope>
    <source>
        <tissue evidence="9">Roots</tissue>
    </source>
</reference>
<keyword evidence="6" id="KW-0175">Coiled coil</keyword>
<keyword evidence="2" id="KW-0805">Transcription regulation</keyword>
<dbReference type="CDD" id="cd00265">
    <property type="entry name" value="MADS_MEF2_like"/>
    <property type="match status" value="1"/>
</dbReference>
<feature type="domain" description="MADS-box" evidence="7">
    <location>
        <begin position="1"/>
        <end position="61"/>
    </location>
</feature>
<evidence type="ECO:0000256" key="3">
    <source>
        <dbReference type="ARBA" id="ARBA00023125"/>
    </source>
</evidence>
<dbReference type="GO" id="GO:0005634">
    <property type="term" value="C:nucleus"/>
    <property type="evidence" value="ECO:0007669"/>
    <property type="project" value="UniProtKB-SubCell"/>
</dbReference>
<evidence type="ECO:0000259" key="8">
    <source>
        <dbReference type="PROSITE" id="PS51297"/>
    </source>
</evidence>
<dbReference type="PROSITE" id="PS51297">
    <property type="entry name" value="K_BOX"/>
    <property type="match status" value="1"/>
</dbReference>
<accession>A0AAN7JQ12</accession>
<dbReference type="SUPFAM" id="SSF55455">
    <property type="entry name" value="SRF-like"/>
    <property type="match status" value="1"/>
</dbReference>
<dbReference type="PRINTS" id="PR00404">
    <property type="entry name" value="MADSDOMAIN"/>
</dbReference>
<keyword evidence="4" id="KW-0804">Transcription</keyword>
<evidence type="ECO:0000259" key="7">
    <source>
        <dbReference type="PROSITE" id="PS50066"/>
    </source>
</evidence>
<dbReference type="PROSITE" id="PS00350">
    <property type="entry name" value="MADS_BOX_1"/>
    <property type="match status" value="1"/>
</dbReference>
<dbReference type="SMART" id="SM00432">
    <property type="entry name" value="MADS"/>
    <property type="match status" value="1"/>
</dbReference>
<feature type="domain" description="K-box" evidence="8">
    <location>
        <begin position="84"/>
        <end position="175"/>
    </location>
</feature>
<dbReference type="PANTHER" id="PTHR48019">
    <property type="entry name" value="SERUM RESPONSE FACTOR HOMOLOG"/>
    <property type="match status" value="1"/>
</dbReference>
<dbReference type="GO" id="GO:0000977">
    <property type="term" value="F:RNA polymerase II transcription regulatory region sequence-specific DNA binding"/>
    <property type="evidence" value="ECO:0007669"/>
    <property type="project" value="InterPro"/>
</dbReference>
<proteinExistence type="predicted"/>
<dbReference type="GO" id="GO:0003700">
    <property type="term" value="F:DNA-binding transcription factor activity"/>
    <property type="evidence" value="ECO:0007669"/>
    <property type="project" value="InterPro"/>
</dbReference>
<evidence type="ECO:0000256" key="6">
    <source>
        <dbReference type="SAM" id="Coils"/>
    </source>
</evidence>
<dbReference type="AlphaFoldDB" id="A0AAN7JQ12"/>
<dbReference type="Pfam" id="PF01486">
    <property type="entry name" value="K-box"/>
    <property type="match status" value="1"/>
</dbReference>
<name>A0AAN7JQ12_9MYRT</name>
<evidence type="ECO:0000313" key="9">
    <source>
        <dbReference type="EMBL" id="KAK4751389.1"/>
    </source>
</evidence>
<evidence type="ECO:0000256" key="4">
    <source>
        <dbReference type="ARBA" id="ARBA00023163"/>
    </source>
</evidence>
<keyword evidence="5" id="KW-0539">Nucleus</keyword>
<dbReference type="Gene3D" id="3.40.1810.10">
    <property type="entry name" value="Transcription factor, MADS-box"/>
    <property type="match status" value="1"/>
</dbReference>
<evidence type="ECO:0000256" key="5">
    <source>
        <dbReference type="ARBA" id="ARBA00023242"/>
    </source>
</evidence>
<feature type="coiled-coil region" evidence="6">
    <location>
        <begin position="77"/>
        <end position="107"/>
    </location>
</feature>
<dbReference type="InterPro" id="IPR033896">
    <property type="entry name" value="MEF2-like_N"/>
</dbReference>
<keyword evidence="3" id="KW-0238">DNA-binding</keyword>
<evidence type="ECO:0000256" key="1">
    <source>
        <dbReference type="ARBA" id="ARBA00004123"/>
    </source>
</evidence>
<keyword evidence="10" id="KW-1185">Reference proteome</keyword>
<comment type="subcellular location">
    <subcellularLocation>
        <location evidence="1">Nucleus</location>
    </subcellularLocation>
</comment>
<dbReference type="InterPro" id="IPR002100">
    <property type="entry name" value="TF_MADSbox"/>
</dbReference>
<sequence>MTRGKIQIKPIENWTNRQVTYLKRRNGLFKKARELAVLCDAKVSLIMISCNNRLHEYTSPTTTTKEMIDEYQKTLGVDVWSSHYEAMEEELRKLKELNSDLRLQINRRRLGEGLDSLGMGELCGLEQEIGEALQVIRERKMKVLTSEIDKINKKRRNAELINRRLIQHMESISIDGGAGEDEPHHGLVYNCDIIDPNCLLGYPGRLDSHPEFAILFNCSPATANLCSGGDISDITAHHLLDQ</sequence>
<dbReference type="InterPro" id="IPR050142">
    <property type="entry name" value="MADS-box/MEF2_TF"/>
</dbReference>
<gene>
    <name evidence="9" type="ORF">SAY87_004871</name>
</gene>
<dbReference type="GO" id="GO:0045944">
    <property type="term" value="P:positive regulation of transcription by RNA polymerase II"/>
    <property type="evidence" value="ECO:0007669"/>
    <property type="project" value="InterPro"/>
</dbReference>
<dbReference type="Pfam" id="PF00319">
    <property type="entry name" value="SRF-TF"/>
    <property type="match status" value="1"/>
</dbReference>
<evidence type="ECO:0000256" key="2">
    <source>
        <dbReference type="ARBA" id="ARBA00023015"/>
    </source>
</evidence>
<organism evidence="9 10">
    <name type="scientific">Trapa incisa</name>
    <dbReference type="NCBI Taxonomy" id="236973"/>
    <lineage>
        <taxon>Eukaryota</taxon>
        <taxon>Viridiplantae</taxon>
        <taxon>Streptophyta</taxon>
        <taxon>Embryophyta</taxon>
        <taxon>Tracheophyta</taxon>
        <taxon>Spermatophyta</taxon>
        <taxon>Magnoliopsida</taxon>
        <taxon>eudicotyledons</taxon>
        <taxon>Gunneridae</taxon>
        <taxon>Pentapetalae</taxon>
        <taxon>rosids</taxon>
        <taxon>malvids</taxon>
        <taxon>Myrtales</taxon>
        <taxon>Lythraceae</taxon>
        <taxon>Trapa</taxon>
    </lineage>
</organism>
<dbReference type="GO" id="GO:0046983">
    <property type="term" value="F:protein dimerization activity"/>
    <property type="evidence" value="ECO:0007669"/>
    <property type="project" value="InterPro"/>
</dbReference>
<evidence type="ECO:0000313" key="10">
    <source>
        <dbReference type="Proteomes" id="UP001345219"/>
    </source>
</evidence>
<dbReference type="InterPro" id="IPR036879">
    <property type="entry name" value="TF_MADSbox_sf"/>
</dbReference>
<dbReference type="InterPro" id="IPR002487">
    <property type="entry name" value="TF_Kbox"/>
</dbReference>
<comment type="caution">
    <text evidence="9">The sequence shown here is derived from an EMBL/GenBank/DDBJ whole genome shotgun (WGS) entry which is preliminary data.</text>
</comment>